<dbReference type="SUPFAM" id="SSF81383">
    <property type="entry name" value="F-box domain"/>
    <property type="match status" value="1"/>
</dbReference>
<evidence type="ECO:0000256" key="1">
    <source>
        <dbReference type="SAM" id="MobiDB-lite"/>
    </source>
</evidence>
<comment type="caution">
    <text evidence="3">The sequence shown here is derived from an EMBL/GenBank/DDBJ whole genome shotgun (WGS) entry which is preliminary data.</text>
</comment>
<name>A0ABR1YF87_9PEZI</name>
<dbReference type="Proteomes" id="UP001492380">
    <property type="component" value="Unassembled WGS sequence"/>
</dbReference>
<feature type="region of interest" description="Disordered" evidence="1">
    <location>
        <begin position="1"/>
        <end position="57"/>
    </location>
</feature>
<dbReference type="EMBL" id="JBBWRZ010000010">
    <property type="protein sequence ID" value="KAK8227618.1"/>
    <property type="molecule type" value="Genomic_DNA"/>
</dbReference>
<evidence type="ECO:0000313" key="3">
    <source>
        <dbReference type="EMBL" id="KAK8227618.1"/>
    </source>
</evidence>
<dbReference type="InterPro" id="IPR036047">
    <property type="entry name" value="F-box-like_dom_sf"/>
</dbReference>
<proteinExistence type="predicted"/>
<gene>
    <name evidence="3" type="ORF">HDK90DRAFT_541649</name>
</gene>
<keyword evidence="4" id="KW-1185">Reference proteome</keyword>
<feature type="compositionally biased region" description="Basic residues" evidence="1">
    <location>
        <begin position="1"/>
        <end position="10"/>
    </location>
</feature>
<feature type="domain" description="F-box" evidence="2">
    <location>
        <begin position="55"/>
        <end position="105"/>
    </location>
</feature>
<evidence type="ECO:0000259" key="2">
    <source>
        <dbReference type="PROSITE" id="PS50181"/>
    </source>
</evidence>
<sequence>MSSSQRRRPWGNRLPSSGRVVRLPRQSNISPSAATTSNISPSVATTSNDNTPLAPSPLERLPEDLVYLIGTYLKLGDLKALRTTCKAMDQHLESNPNLKASFKEIKCDPTRAGFAALSRFKERCLANAVESLIWLKPESIPLLDEELARHRRLQRWGLVPKLEALGLQNKEKALAPPPEISEADLQRLMAQIIVGFVNLRAVSLTFVQDDLEEATCRSVPNRRSLPDHRSIPDRNVFEFWAGMVLEIKRPLDVVVLSETGSFGVCWTGDPNSPGKFFFKTSLSFEALKDHEEPWWVEFWLRERFAAVFEVQKTTLCHGLRSLELHRTILRAENIDYICSVCNLEELKIWESAIYSGSPNFTPLTRKNGRFGKTVRSLTLLDCTLQPRDPEGIEKLFTDLRDQCRLEQLRFERVGGLEFDWQHEGVRDKGEHLPQIIDSCGIKAALTKMSRCFVISEQPSTRFSEVTHDWNFHIVLSSPIHSSWASDT</sequence>
<reference evidence="3 4" key="1">
    <citation type="submission" date="2024-04" db="EMBL/GenBank/DDBJ databases">
        <title>Phyllosticta paracitricarpa is synonymous to the EU quarantine fungus P. citricarpa based on phylogenomic analyses.</title>
        <authorList>
            <consortium name="Lawrence Berkeley National Laboratory"/>
            <person name="Van Ingen-Buijs V.A."/>
            <person name="Van Westerhoven A.C."/>
            <person name="Haridas S."/>
            <person name="Skiadas P."/>
            <person name="Martin F."/>
            <person name="Groenewald J.Z."/>
            <person name="Crous P.W."/>
            <person name="Seidl M.F."/>
        </authorList>
    </citation>
    <scope>NUCLEOTIDE SEQUENCE [LARGE SCALE GENOMIC DNA]</scope>
    <source>
        <strain evidence="3 4">CBS 123374</strain>
    </source>
</reference>
<dbReference type="PROSITE" id="PS50181">
    <property type="entry name" value="FBOX"/>
    <property type="match status" value="1"/>
</dbReference>
<dbReference type="InterPro" id="IPR001810">
    <property type="entry name" value="F-box_dom"/>
</dbReference>
<accession>A0ABR1YF87</accession>
<evidence type="ECO:0000313" key="4">
    <source>
        <dbReference type="Proteomes" id="UP001492380"/>
    </source>
</evidence>
<feature type="compositionally biased region" description="Polar residues" evidence="1">
    <location>
        <begin position="25"/>
        <end position="53"/>
    </location>
</feature>
<organism evidence="3 4">
    <name type="scientific">Phyllosticta capitalensis</name>
    <dbReference type="NCBI Taxonomy" id="121624"/>
    <lineage>
        <taxon>Eukaryota</taxon>
        <taxon>Fungi</taxon>
        <taxon>Dikarya</taxon>
        <taxon>Ascomycota</taxon>
        <taxon>Pezizomycotina</taxon>
        <taxon>Dothideomycetes</taxon>
        <taxon>Dothideomycetes incertae sedis</taxon>
        <taxon>Botryosphaeriales</taxon>
        <taxon>Phyllostictaceae</taxon>
        <taxon>Phyllosticta</taxon>
    </lineage>
</organism>
<protein>
    <recommendedName>
        <fullName evidence="2">F-box domain-containing protein</fullName>
    </recommendedName>
</protein>